<comment type="caution">
    <text evidence="4">The sequence shown here is derived from an EMBL/GenBank/DDBJ whole genome shotgun (WGS) entry which is preliminary data.</text>
</comment>
<protein>
    <submittedName>
        <fullName evidence="4">UDP-glycosyltransferase 76B1-like protein</fullName>
    </submittedName>
</protein>
<dbReference type="PANTHER" id="PTHR11926">
    <property type="entry name" value="GLUCOSYL/GLUCURONOSYL TRANSFERASES"/>
    <property type="match status" value="1"/>
</dbReference>
<organism evidence="4 5">
    <name type="scientific">Cinnamomum micranthum f. kanehirae</name>
    <dbReference type="NCBI Taxonomy" id="337451"/>
    <lineage>
        <taxon>Eukaryota</taxon>
        <taxon>Viridiplantae</taxon>
        <taxon>Streptophyta</taxon>
        <taxon>Embryophyta</taxon>
        <taxon>Tracheophyta</taxon>
        <taxon>Spermatophyta</taxon>
        <taxon>Magnoliopsida</taxon>
        <taxon>Magnoliidae</taxon>
        <taxon>Laurales</taxon>
        <taxon>Lauraceae</taxon>
        <taxon>Cinnamomum</taxon>
    </lineage>
</organism>
<dbReference type="InterPro" id="IPR002213">
    <property type="entry name" value="UDP_glucos_trans"/>
</dbReference>
<dbReference type="EMBL" id="QPKB01000005">
    <property type="protein sequence ID" value="RWR85107.1"/>
    <property type="molecule type" value="Genomic_DNA"/>
</dbReference>
<name>A0A443P2X6_9MAGN</name>
<evidence type="ECO:0000313" key="4">
    <source>
        <dbReference type="EMBL" id="RWR85107.1"/>
    </source>
</evidence>
<dbReference type="Pfam" id="PF00201">
    <property type="entry name" value="UDPGT"/>
    <property type="match status" value="1"/>
</dbReference>
<accession>A0A443P2X6</accession>
<dbReference type="Gene3D" id="3.40.50.2000">
    <property type="entry name" value="Glycogen Phosphorylase B"/>
    <property type="match status" value="2"/>
</dbReference>
<evidence type="ECO:0000256" key="2">
    <source>
        <dbReference type="ARBA" id="ARBA00022679"/>
    </source>
</evidence>
<proteinExistence type="inferred from homology"/>
<dbReference type="AlphaFoldDB" id="A0A443P2X6"/>
<evidence type="ECO:0000256" key="1">
    <source>
        <dbReference type="ARBA" id="ARBA00009995"/>
    </source>
</evidence>
<dbReference type="Proteomes" id="UP000283530">
    <property type="component" value="Unassembled WGS sequence"/>
</dbReference>
<keyword evidence="5" id="KW-1185">Reference proteome</keyword>
<dbReference type="GO" id="GO:0080044">
    <property type="term" value="F:quercetin 7-O-glucosyltransferase activity"/>
    <property type="evidence" value="ECO:0007669"/>
    <property type="project" value="TreeGrafter"/>
</dbReference>
<dbReference type="SUPFAM" id="SSF53756">
    <property type="entry name" value="UDP-Glycosyltransferase/glycogen phosphorylase"/>
    <property type="match status" value="1"/>
</dbReference>
<gene>
    <name evidence="4" type="ORF">CKAN_01395200</name>
</gene>
<reference evidence="4 5" key="1">
    <citation type="journal article" date="2019" name="Nat. Plants">
        <title>Stout camphor tree genome fills gaps in understanding of flowering plant genome evolution.</title>
        <authorList>
            <person name="Chaw S.M."/>
            <person name="Liu Y.C."/>
            <person name="Wu Y.W."/>
            <person name="Wang H.Y."/>
            <person name="Lin C.I."/>
            <person name="Wu C.S."/>
            <person name="Ke H.M."/>
            <person name="Chang L.Y."/>
            <person name="Hsu C.Y."/>
            <person name="Yang H.T."/>
            <person name="Sudianto E."/>
            <person name="Hsu M.H."/>
            <person name="Wu K.P."/>
            <person name="Wang L.N."/>
            <person name="Leebens-Mack J.H."/>
            <person name="Tsai I.J."/>
        </authorList>
    </citation>
    <scope>NUCLEOTIDE SEQUENCE [LARGE SCALE GENOMIC DNA]</scope>
    <source>
        <strain evidence="5">cv. Chaw 1501</strain>
        <tissue evidence="4">Young leaves</tissue>
    </source>
</reference>
<dbReference type="FunFam" id="3.40.50.2000:FF:000040">
    <property type="entry name" value="UDP-glycosyltransferase 76C1"/>
    <property type="match status" value="1"/>
</dbReference>
<dbReference type="FunFam" id="3.40.50.2000:FF:000120">
    <property type="entry name" value="UDP-glycosyltransferase 76C1"/>
    <property type="match status" value="1"/>
</dbReference>
<feature type="compositionally biased region" description="Polar residues" evidence="3">
    <location>
        <begin position="36"/>
        <end position="53"/>
    </location>
</feature>
<evidence type="ECO:0000313" key="5">
    <source>
        <dbReference type="Proteomes" id="UP000283530"/>
    </source>
</evidence>
<dbReference type="GO" id="GO:0080043">
    <property type="term" value="F:quercetin 3-O-glucosyltransferase activity"/>
    <property type="evidence" value="ECO:0007669"/>
    <property type="project" value="TreeGrafter"/>
</dbReference>
<evidence type="ECO:0000256" key="3">
    <source>
        <dbReference type="SAM" id="MobiDB-lite"/>
    </source>
</evidence>
<dbReference type="OrthoDB" id="5835829at2759"/>
<dbReference type="PANTHER" id="PTHR11926:SF1374">
    <property type="entry name" value="UDP-GLYCOSYLTRANSFERASE 76F1-RELATED"/>
    <property type="match status" value="1"/>
</dbReference>
<keyword evidence="2 4" id="KW-0808">Transferase</keyword>
<dbReference type="CDD" id="cd03784">
    <property type="entry name" value="GT1_Gtf-like"/>
    <property type="match status" value="1"/>
</dbReference>
<sequence length="503" mass="56151">MSLSDDPSNVPTIHVTLKIQPPPLHNKPNATIKISHCNTPKPTSMANTTSSNRTTKEPKSKVRPHLVLFPLPFQGHINPMLQLATVLHSKGFSITIVHTRFNSPNPSNYTQISFQRIEDGLTEDDTENMDVIAILSHVNINCEAPFRDFLGRMLMKEGERLACIVTDAMLHFTQGVAEEFKIKRIVLRTSSAASFVPFEAFPMLREKGYIPMQALQSEMPVVELPPLRVKDLPDITTANRGTFYQLLAQMAKTTRASSGVIWNSIDSLEHSALAKIQQVFQIPVFAIGPLHKYSSSSSSSLLTQDRSCIAWLDKQATGSVIYVSFGSLAAMDTTELAETAWGIANSEIPFLWVIRPGSIRGMDWVELPEGFEKKTRGRGQIVKWAPQEEVLAHPAVGGFWTHNGWNSTIESISEGVPMLCSPHFGDQRVNARYVSHVWKLGLQLENGLERDQIAKAIKRLMIGTEAKEMRERIKVVKENMDNCLKEGGSSYESLNRLTNYILS</sequence>
<feature type="region of interest" description="Disordered" evidence="3">
    <location>
        <begin position="35"/>
        <end position="61"/>
    </location>
</feature>
<comment type="similarity">
    <text evidence="1">Belongs to the UDP-glycosyltransferase family.</text>
</comment>